<dbReference type="InterPro" id="IPR052737">
    <property type="entry name" value="Omega-amidase_YafV"/>
</dbReference>
<dbReference type="RefSeq" id="WP_074761842.1">
    <property type="nucleotide sequence ID" value="NZ_FNRF01000004.1"/>
</dbReference>
<protein>
    <recommendedName>
        <fullName evidence="5">Omega-amidase YafV</fullName>
        <ecNumber evidence="3">3.5.1.3</ecNumber>
    </recommendedName>
</protein>
<dbReference type="PROSITE" id="PS50263">
    <property type="entry name" value="CN_HYDROLASE"/>
    <property type="match status" value="1"/>
</dbReference>
<dbReference type="PANTHER" id="PTHR47799">
    <property type="entry name" value="OMEGA-AMIDASE YAFV"/>
    <property type="match status" value="1"/>
</dbReference>
<dbReference type="EMBL" id="FNRF01000004">
    <property type="protein sequence ID" value="SEA74318.1"/>
    <property type="molecule type" value="Genomic_DNA"/>
</dbReference>
<dbReference type="InterPro" id="IPR003010">
    <property type="entry name" value="C-N_Hydrolase"/>
</dbReference>
<evidence type="ECO:0000256" key="5">
    <source>
        <dbReference type="ARBA" id="ARBA00072139"/>
    </source>
</evidence>
<dbReference type="InterPro" id="IPR001110">
    <property type="entry name" value="UPF0012_CS"/>
</dbReference>
<feature type="domain" description="CN hydrolase" evidence="6">
    <location>
        <begin position="1"/>
        <end position="233"/>
    </location>
</feature>
<reference evidence="7 8" key="1">
    <citation type="submission" date="2016-10" db="EMBL/GenBank/DDBJ databases">
        <authorList>
            <person name="de Groot N.N."/>
        </authorList>
    </citation>
    <scope>NUCLEOTIDE SEQUENCE [LARGE SCALE GENOMIC DNA]</scope>
    <source>
        <strain evidence="7 8">D31d</strain>
    </source>
</reference>
<dbReference type="GO" id="GO:0050152">
    <property type="term" value="F:omega-amidase activity"/>
    <property type="evidence" value="ECO:0007669"/>
    <property type="project" value="UniProtKB-EC"/>
</dbReference>
<evidence type="ECO:0000259" key="6">
    <source>
        <dbReference type="PROSITE" id="PS50263"/>
    </source>
</evidence>
<comment type="similarity">
    <text evidence="1">Belongs to the carbon-nitrogen hydrolase superfamily. NIT1/NIT2 family.</text>
</comment>
<keyword evidence="2 7" id="KW-0378">Hydrolase</keyword>
<proteinExistence type="inferred from homology"/>
<dbReference type="Proteomes" id="UP000182257">
    <property type="component" value="Unassembled WGS sequence"/>
</dbReference>
<accession>A0A1H4DP78</accession>
<dbReference type="OrthoDB" id="9811121at2"/>
<dbReference type="InterPro" id="IPR036526">
    <property type="entry name" value="C-N_Hydrolase_sf"/>
</dbReference>
<name>A0A1H4DP78_XYLRU</name>
<dbReference type="FunFam" id="3.60.110.10:FF:000004">
    <property type="entry name" value="Carbon-nitrogen hydrolase"/>
    <property type="match status" value="1"/>
</dbReference>
<dbReference type="AlphaFoldDB" id="A0A1H4DP78"/>
<gene>
    <name evidence="7" type="ORF">SAMN05216462_2437</name>
</gene>
<organism evidence="7 8">
    <name type="scientific">Xylanibacter ruminicola</name>
    <name type="common">Prevotella ruminicola</name>
    <dbReference type="NCBI Taxonomy" id="839"/>
    <lineage>
        <taxon>Bacteria</taxon>
        <taxon>Pseudomonadati</taxon>
        <taxon>Bacteroidota</taxon>
        <taxon>Bacteroidia</taxon>
        <taxon>Bacteroidales</taxon>
        <taxon>Prevotellaceae</taxon>
        <taxon>Xylanibacter</taxon>
    </lineage>
</organism>
<evidence type="ECO:0000313" key="7">
    <source>
        <dbReference type="EMBL" id="SEA74318.1"/>
    </source>
</evidence>
<sequence>MKIAIVQHDIPSSNFLNNMDRLNPLLNQQPGADMYVLPETFATGFMAEGYVGGVGAQAHFMLQWMAYQAMLHNAAIVGSVAKKDTEGLLRNRLIFMHPDGKYDYYDKRHLFTYAGETKDYVPGDRRVVVEWCGVRFLLQVCYDLRFPVFSRSRGDYDAIIYVANWPEQRQDVWQTLLKARAIENQCYVIGVNRVGSDAACKYIGGSVVIDAYGRTIAQCADGEEGIATVELDMEQLQRFRKKFPVLDDADKFNVL</sequence>
<evidence type="ECO:0000256" key="3">
    <source>
        <dbReference type="ARBA" id="ARBA00039118"/>
    </source>
</evidence>
<evidence type="ECO:0000256" key="4">
    <source>
        <dbReference type="ARBA" id="ARBA00052904"/>
    </source>
</evidence>
<evidence type="ECO:0000256" key="1">
    <source>
        <dbReference type="ARBA" id="ARBA00010613"/>
    </source>
</evidence>
<evidence type="ECO:0000313" key="8">
    <source>
        <dbReference type="Proteomes" id="UP000182257"/>
    </source>
</evidence>
<evidence type="ECO:0000256" key="2">
    <source>
        <dbReference type="ARBA" id="ARBA00022801"/>
    </source>
</evidence>
<dbReference type="EC" id="3.5.1.3" evidence="3"/>
<dbReference type="Pfam" id="PF00795">
    <property type="entry name" value="CN_hydrolase"/>
    <property type="match status" value="1"/>
</dbReference>
<dbReference type="SUPFAM" id="SSF56317">
    <property type="entry name" value="Carbon-nitrogen hydrolase"/>
    <property type="match status" value="1"/>
</dbReference>
<dbReference type="Gene3D" id="3.60.110.10">
    <property type="entry name" value="Carbon-nitrogen hydrolase"/>
    <property type="match status" value="1"/>
</dbReference>
<dbReference type="GO" id="GO:0106008">
    <property type="term" value="F:2-oxoglutaramate amidase activity"/>
    <property type="evidence" value="ECO:0007669"/>
    <property type="project" value="TreeGrafter"/>
</dbReference>
<dbReference type="PROSITE" id="PS01227">
    <property type="entry name" value="UPF0012"/>
    <property type="match status" value="1"/>
</dbReference>
<dbReference type="PANTHER" id="PTHR47799:SF1">
    <property type="entry name" value="OMEGA-AMIDASE YAFV"/>
    <property type="match status" value="1"/>
</dbReference>
<comment type="catalytic activity">
    <reaction evidence="4">
        <text>a monoamide of a dicarboxylate + H2O = a dicarboxylate + NH4(+)</text>
        <dbReference type="Rhea" id="RHEA:11716"/>
        <dbReference type="ChEBI" id="CHEBI:15377"/>
        <dbReference type="ChEBI" id="CHEBI:28938"/>
        <dbReference type="ChEBI" id="CHEBI:28965"/>
        <dbReference type="ChEBI" id="CHEBI:77450"/>
        <dbReference type="EC" id="3.5.1.3"/>
    </reaction>
</comment>